<dbReference type="PANTHER" id="PTHR31589:SF104">
    <property type="entry name" value="OS07G0422700 PROTEIN"/>
    <property type="match status" value="1"/>
</dbReference>
<accession>A0A9Q0CYN2</accession>
<dbReference type="PANTHER" id="PTHR31589">
    <property type="entry name" value="PROTEIN, PUTATIVE (DUF239)-RELATED-RELATED"/>
    <property type="match status" value="1"/>
</dbReference>
<dbReference type="AlphaFoldDB" id="A0A9Q0CYN2"/>
<dbReference type="Pfam" id="PF03080">
    <property type="entry name" value="Neprosin"/>
    <property type="match status" value="1"/>
</dbReference>
<dbReference type="OrthoDB" id="580651at2759"/>
<dbReference type="PROSITE" id="PS52045">
    <property type="entry name" value="NEPROSIN_PEP_CD"/>
    <property type="match status" value="1"/>
</dbReference>
<evidence type="ECO:0000313" key="2">
    <source>
        <dbReference type="EMBL" id="KAJ1702608.1"/>
    </source>
</evidence>
<dbReference type="InterPro" id="IPR053168">
    <property type="entry name" value="Glutamic_endopeptidase"/>
</dbReference>
<sequence>MPAILLQATSFMGHEQESLSGAYRMSIPIHTARGQACYSITCQGFVLSNVSGAPVPGAKVTPLSTYDGEDRFVTLSIKKDEKTKDWSLYRDDNSNLTLIGWWPKTLFNNTFDYATKIAWVGSIGNDACYSSTCQGFVLSNVSGAPIPGAIPQPLSTYNGEDHFVTRSIKKDEKTLDWSLYQDDNNNPILIGWWPKILFNNTFDYATKIAWVGNVFYPNNETSPLMGSGHYAVDGAHKAAYISHIKVFDQFGQAMDPYIGRDLADRKDCFTTDGFKYSHHDGFHFYYGGPSGCQN</sequence>
<dbReference type="EMBL" id="JAMQYH010000001">
    <property type="protein sequence ID" value="KAJ1702608.1"/>
    <property type="molecule type" value="Genomic_DNA"/>
</dbReference>
<organism evidence="2 3">
    <name type="scientific">Rhynchospora breviuscula</name>
    <dbReference type="NCBI Taxonomy" id="2022672"/>
    <lineage>
        <taxon>Eukaryota</taxon>
        <taxon>Viridiplantae</taxon>
        <taxon>Streptophyta</taxon>
        <taxon>Embryophyta</taxon>
        <taxon>Tracheophyta</taxon>
        <taxon>Spermatophyta</taxon>
        <taxon>Magnoliopsida</taxon>
        <taxon>Liliopsida</taxon>
        <taxon>Poales</taxon>
        <taxon>Cyperaceae</taxon>
        <taxon>Cyperoideae</taxon>
        <taxon>Rhynchosporeae</taxon>
        <taxon>Rhynchospora</taxon>
    </lineage>
</organism>
<dbReference type="Proteomes" id="UP001151287">
    <property type="component" value="Unassembled WGS sequence"/>
</dbReference>
<dbReference type="InterPro" id="IPR004314">
    <property type="entry name" value="Neprosin"/>
</dbReference>
<feature type="domain" description="Neprosin PEP catalytic" evidence="1">
    <location>
        <begin position="29"/>
        <end position="293"/>
    </location>
</feature>
<proteinExistence type="predicted"/>
<name>A0A9Q0CYN2_9POAL</name>
<comment type="caution">
    <text evidence="2">The sequence shown here is derived from an EMBL/GenBank/DDBJ whole genome shotgun (WGS) entry which is preliminary data.</text>
</comment>
<protein>
    <recommendedName>
        <fullName evidence="1">Neprosin PEP catalytic domain-containing protein</fullName>
    </recommendedName>
</protein>
<reference evidence="2" key="1">
    <citation type="journal article" date="2022" name="Cell">
        <title>Repeat-based holocentromeres influence genome architecture and karyotype evolution.</title>
        <authorList>
            <person name="Hofstatter P.G."/>
            <person name="Thangavel G."/>
            <person name="Lux T."/>
            <person name="Neumann P."/>
            <person name="Vondrak T."/>
            <person name="Novak P."/>
            <person name="Zhang M."/>
            <person name="Costa L."/>
            <person name="Castellani M."/>
            <person name="Scott A."/>
            <person name="Toegelov H."/>
            <person name="Fuchs J."/>
            <person name="Mata-Sucre Y."/>
            <person name="Dias Y."/>
            <person name="Vanzela A.L.L."/>
            <person name="Huettel B."/>
            <person name="Almeida C.C.S."/>
            <person name="Simkova H."/>
            <person name="Souza G."/>
            <person name="Pedrosa-Harand A."/>
            <person name="Macas J."/>
            <person name="Mayer K.F.X."/>
            <person name="Houben A."/>
            <person name="Marques A."/>
        </authorList>
    </citation>
    <scope>NUCLEOTIDE SEQUENCE</scope>
    <source>
        <strain evidence="2">RhyBre1mFocal</strain>
    </source>
</reference>
<keyword evidence="3" id="KW-1185">Reference proteome</keyword>
<evidence type="ECO:0000259" key="1">
    <source>
        <dbReference type="PROSITE" id="PS52045"/>
    </source>
</evidence>
<evidence type="ECO:0000313" key="3">
    <source>
        <dbReference type="Proteomes" id="UP001151287"/>
    </source>
</evidence>
<gene>
    <name evidence="2" type="ORF">LUZ63_002387</name>
</gene>